<evidence type="ECO:0000313" key="6">
    <source>
        <dbReference type="Proteomes" id="UP000053259"/>
    </source>
</evidence>
<evidence type="ECO:0000259" key="4">
    <source>
        <dbReference type="Pfam" id="PF25550"/>
    </source>
</evidence>
<name>A0A0D1XUV5_9PEZI</name>
<dbReference type="Pfam" id="PF13632">
    <property type="entry name" value="Glyco_trans_2_3"/>
    <property type="match status" value="1"/>
</dbReference>
<dbReference type="InterPro" id="IPR029044">
    <property type="entry name" value="Nucleotide-diphossugar_trans"/>
</dbReference>
<dbReference type="EMBL" id="KN847535">
    <property type="protein sequence ID" value="KIW06516.1"/>
    <property type="molecule type" value="Genomic_DNA"/>
</dbReference>
<evidence type="ECO:0000256" key="1">
    <source>
        <dbReference type="SAM" id="MobiDB-lite"/>
    </source>
</evidence>
<keyword evidence="2" id="KW-0812">Transmembrane</keyword>
<dbReference type="SUPFAM" id="SSF53448">
    <property type="entry name" value="Nucleotide-diphospho-sugar transferases"/>
    <property type="match status" value="1"/>
</dbReference>
<feature type="compositionally biased region" description="Polar residues" evidence="1">
    <location>
        <begin position="36"/>
        <end position="50"/>
    </location>
</feature>
<feature type="transmembrane region" description="Helical" evidence="2">
    <location>
        <begin position="808"/>
        <end position="828"/>
    </location>
</feature>
<gene>
    <name evidence="5" type="ORF">PV09_02949</name>
</gene>
<protein>
    <submittedName>
        <fullName evidence="5">Uncharacterized protein</fullName>
    </submittedName>
</protein>
<keyword evidence="6" id="KW-1185">Reference proteome</keyword>
<dbReference type="VEuPathDB" id="FungiDB:PV09_02949"/>
<dbReference type="InterPro" id="IPR001173">
    <property type="entry name" value="Glyco_trans_2-like"/>
</dbReference>
<dbReference type="STRING" id="253628.A0A0D1XUV5"/>
<feature type="domain" description="Glycosyltransferase 2-like" evidence="3">
    <location>
        <begin position="539"/>
        <end position="746"/>
    </location>
</feature>
<reference evidence="5 6" key="1">
    <citation type="submission" date="2015-01" db="EMBL/GenBank/DDBJ databases">
        <title>The Genome Sequence of Ochroconis gallopava CBS43764.</title>
        <authorList>
            <consortium name="The Broad Institute Genomics Platform"/>
            <person name="Cuomo C."/>
            <person name="de Hoog S."/>
            <person name="Gorbushina A."/>
            <person name="Stielow B."/>
            <person name="Teixiera M."/>
            <person name="Abouelleil A."/>
            <person name="Chapman S.B."/>
            <person name="Priest M."/>
            <person name="Young S.K."/>
            <person name="Wortman J."/>
            <person name="Nusbaum C."/>
            <person name="Birren B."/>
        </authorList>
    </citation>
    <scope>NUCLEOTIDE SEQUENCE [LARGE SCALE GENOMIC DNA]</scope>
    <source>
        <strain evidence="5 6">CBS 43764</strain>
    </source>
</reference>
<proteinExistence type="predicted"/>
<dbReference type="Proteomes" id="UP000053259">
    <property type="component" value="Unassembled WGS sequence"/>
</dbReference>
<feature type="transmembrane region" description="Helical" evidence="2">
    <location>
        <begin position="890"/>
        <end position="911"/>
    </location>
</feature>
<sequence>MAQEERSQEKQSHATSRDDTSQPTTPRIAELEDSNYRISGISTPQSRSNRLTYGDFGEDARYGTIVSYLSNRITAQGWFGAKYSTGYESCSGVLVRKTRGQYISIPAIINPMLLSATQKLNVEVAFTMRTDTVDAILSALEPSQTDILLTDGSQIQILDSLEEVMTTNVKKLQYAALLRREEILLIWHDDLQKILPHAAMMEEKLLSLVWGSTISPFANPFDTPLPSNVGSRAPSFYHHPIEALSSKLPANTIDPSKEGEPFGDEEDEKHAVEAESLDRPISFVSAIFVGMGMCLAVVLLFGFATGNLLIECLLDGKWIRLVFVVTIPLLLLVGLFFLITIFTNLFEMFGPIDGAKGNSRSFSGKKPSLRKAYQNGFRPPHITIQMPVYKEGLEGVIKPTVDSLKAAISYYESRGVGTASIFINDDGMRAGISEDEARARREYYHDNNIGWVARPKHNDEDGYVRKGKFKKASNMNFALNVANKVEEYLQQMIEERVAAGMSDYLSDVELDEMYKANLERVLRENPRVMAAGNIRMGEIILIIDSDTRVPVDCLLYGAAEMFLSPEVAIVQHSTGVMQVQHDYFENGITYFTNMVYSAINFSVSNGEVAPFVGHNAFLRWQAVQSVGKEDPDGYIAYWSESHVSEDFDLALRLQIKGNVVRCAHYHNNEFKEGVSLTIYDELARWEKYAYGCSELVFHPFKYWLFRGPLTPLFRQFLWSNLILSSKITILGYISSYFALAAGATLTLMNYLLIGWFNGGLDKFYMESWKIFVSLIVVFNILGPVALAILRYRLGEKSLIASLLENFKWMPMFSIFFGGLSFHLTCAILSHLCSIDMQWGATTKESQKSNFFKELPKIFKSFKYMYCVLIVIIGGMIYLGCFAPSGWDIKGATAVVPLAVSVTSHAILPFALNPSVMIFNF</sequence>
<feature type="compositionally biased region" description="Basic and acidic residues" evidence="1">
    <location>
        <begin position="1"/>
        <end position="20"/>
    </location>
</feature>
<dbReference type="InterPro" id="IPR057688">
    <property type="entry name" value="DUF7928"/>
</dbReference>
<keyword evidence="2" id="KW-1133">Transmembrane helix</keyword>
<feature type="transmembrane region" description="Helical" evidence="2">
    <location>
        <begin position="768"/>
        <end position="788"/>
    </location>
</feature>
<dbReference type="HOGENOM" id="CLU_008220_0_0_1"/>
<dbReference type="RefSeq" id="XP_016216385.1">
    <property type="nucleotide sequence ID" value="XM_016356079.1"/>
</dbReference>
<dbReference type="Pfam" id="PF25550">
    <property type="entry name" value="DUF7928"/>
    <property type="match status" value="1"/>
</dbReference>
<feature type="transmembrane region" description="Helical" evidence="2">
    <location>
        <begin position="863"/>
        <end position="884"/>
    </location>
</feature>
<accession>A0A0D1XUV5</accession>
<keyword evidence="2" id="KW-0472">Membrane</keyword>
<feature type="domain" description="DUF7928" evidence="4">
    <location>
        <begin position="61"/>
        <end position="216"/>
    </location>
</feature>
<feature type="transmembrane region" description="Helical" evidence="2">
    <location>
        <begin position="283"/>
        <end position="309"/>
    </location>
</feature>
<evidence type="ECO:0000256" key="2">
    <source>
        <dbReference type="SAM" id="Phobius"/>
    </source>
</evidence>
<feature type="region of interest" description="Disordered" evidence="1">
    <location>
        <begin position="1"/>
        <end position="50"/>
    </location>
</feature>
<dbReference type="OrthoDB" id="38531at2759"/>
<feature type="transmembrane region" description="Helical" evidence="2">
    <location>
        <begin position="729"/>
        <end position="756"/>
    </location>
</feature>
<dbReference type="Gene3D" id="3.90.550.10">
    <property type="entry name" value="Spore Coat Polysaccharide Biosynthesis Protein SpsA, Chain A"/>
    <property type="match status" value="1"/>
</dbReference>
<evidence type="ECO:0000259" key="3">
    <source>
        <dbReference type="Pfam" id="PF13632"/>
    </source>
</evidence>
<evidence type="ECO:0000313" key="5">
    <source>
        <dbReference type="EMBL" id="KIW06516.1"/>
    </source>
</evidence>
<dbReference type="PANTHER" id="PTHR35408">
    <property type="entry name" value="CHROMOSOME 15, WHOLE GENOME SHOTGUN SEQUENCE"/>
    <property type="match status" value="1"/>
</dbReference>
<organism evidence="5 6">
    <name type="scientific">Verruconis gallopava</name>
    <dbReference type="NCBI Taxonomy" id="253628"/>
    <lineage>
        <taxon>Eukaryota</taxon>
        <taxon>Fungi</taxon>
        <taxon>Dikarya</taxon>
        <taxon>Ascomycota</taxon>
        <taxon>Pezizomycotina</taxon>
        <taxon>Dothideomycetes</taxon>
        <taxon>Pleosporomycetidae</taxon>
        <taxon>Venturiales</taxon>
        <taxon>Sympoventuriaceae</taxon>
        <taxon>Verruconis</taxon>
    </lineage>
</organism>
<dbReference type="GeneID" id="27310922"/>
<feature type="transmembrane region" description="Helical" evidence="2">
    <location>
        <begin position="321"/>
        <end position="342"/>
    </location>
</feature>
<dbReference type="AlphaFoldDB" id="A0A0D1XUV5"/>
<dbReference type="InParanoid" id="A0A0D1XUV5"/>
<dbReference type="PANTHER" id="PTHR35408:SF2">
    <property type="entry name" value="GLYCOSYLTRANSFERASE 2-LIKE DOMAIN-CONTAINING PROTEIN"/>
    <property type="match status" value="1"/>
</dbReference>